<gene>
    <name evidence="4" type="ORF">ACFOEE_01695</name>
</gene>
<evidence type="ECO:0000256" key="1">
    <source>
        <dbReference type="SAM" id="Coils"/>
    </source>
</evidence>
<dbReference type="RefSeq" id="WP_377120279.1">
    <property type="nucleotide sequence ID" value="NZ_JBHRSD010000002.1"/>
</dbReference>
<accession>A0ABV7CF61</accession>
<dbReference type="EMBL" id="JBHRSD010000002">
    <property type="protein sequence ID" value="MFC3031239.1"/>
    <property type="molecule type" value="Genomic_DNA"/>
</dbReference>
<dbReference type="InterPro" id="IPR002525">
    <property type="entry name" value="Transp_IS110-like_N"/>
</dbReference>
<dbReference type="PANTHER" id="PTHR33055">
    <property type="entry name" value="TRANSPOSASE FOR INSERTION SEQUENCE ELEMENT IS1111A"/>
    <property type="match status" value="1"/>
</dbReference>
<dbReference type="Pfam" id="PF01548">
    <property type="entry name" value="DEDD_Tnp_IS110"/>
    <property type="match status" value="1"/>
</dbReference>
<evidence type="ECO:0000313" key="4">
    <source>
        <dbReference type="EMBL" id="MFC3031239.1"/>
    </source>
</evidence>
<dbReference type="InterPro" id="IPR047650">
    <property type="entry name" value="Transpos_IS110"/>
</dbReference>
<sequence>MTHIKTLGIDLGKTSFHVIGWDEREHQVKKAKYSRSKLIEFITHLPPCDIAMEGCAGAHWLARKCQEHGHNVKLIPAQFVKPYVKSNKNDYIDAEAICEASSRPNMRFIQAKTEQQQIISAWCRVREGYVVQKNRVSNQAHAFLLEFGFPQQKGKKTMNNLMSLIEDAESPIPHGLRAVLNTLYEEYKQLKAKMSDVENRLTELLKTEHLAQKLLEIPGVGLMTTALLIAKVGDGKQFNSGRDMAAWIGLVPRQHSTGGKNTLLGISKRGDSHLRRCLIHGARSVIQWQKDKSNRWTRWLKTLQETKKPNVVICAMANKLARIAWAVMTKDERFKANA</sequence>
<evidence type="ECO:0000259" key="3">
    <source>
        <dbReference type="Pfam" id="PF02371"/>
    </source>
</evidence>
<dbReference type="PANTHER" id="PTHR33055:SF3">
    <property type="entry name" value="PUTATIVE TRANSPOSASE FOR IS117-RELATED"/>
    <property type="match status" value="1"/>
</dbReference>
<name>A0ABV7CF61_9GAMM</name>
<dbReference type="InterPro" id="IPR003346">
    <property type="entry name" value="Transposase_20"/>
</dbReference>
<feature type="domain" description="Transposase IS110-like N-terminal" evidence="2">
    <location>
        <begin position="7"/>
        <end position="146"/>
    </location>
</feature>
<organism evidence="4 5">
    <name type="scientific">Pseudoalteromonas fenneropenaei</name>
    <dbReference type="NCBI Taxonomy" id="1737459"/>
    <lineage>
        <taxon>Bacteria</taxon>
        <taxon>Pseudomonadati</taxon>
        <taxon>Pseudomonadota</taxon>
        <taxon>Gammaproteobacteria</taxon>
        <taxon>Alteromonadales</taxon>
        <taxon>Pseudoalteromonadaceae</taxon>
        <taxon>Pseudoalteromonas</taxon>
    </lineage>
</organism>
<feature type="coiled-coil region" evidence="1">
    <location>
        <begin position="180"/>
        <end position="207"/>
    </location>
</feature>
<evidence type="ECO:0000313" key="5">
    <source>
        <dbReference type="Proteomes" id="UP001595453"/>
    </source>
</evidence>
<proteinExistence type="predicted"/>
<evidence type="ECO:0000259" key="2">
    <source>
        <dbReference type="Pfam" id="PF01548"/>
    </source>
</evidence>
<keyword evidence="1" id="KW-0175">Coiled coil</keyword>
<feature type="domain" description="Transposase IS116/IS110/IS902 C-terminal" evidence="3">
    <location>
        <begin position="212"/>
        <end position="292"/>
    </location>
</feature>
<keyword evidence="5" id="KW-1185">Reference proteome</keyword>
<reference evidence="5" key="1">
    <citation type="journal article" date="2019" name="Int. J. Syst. Evol. Microbiol.">
        <title>The Global Catalogue of Microorganisms (GCM) 10K type strain sequencing project: providing services to taxonomists for standard genome sequencing and annotation.</title>
        <authorList>
            <consortium name="The Broad Institute Genomics Platform"/>
            <consortium name="The Broad Institute Genome Sequencing Center for Infectious Disease"/>
            <person name="Wu L."/>
            <person name="Ma J."/>
        </authorList>
    </citation>
    <scope>NUCLEOTIDE SEQUENCE [LARGE SCALE GENOMIC DNA]</scope>
    <source>
        <strain evidence="5">KCTC 42730</strain>
    </source>
</reference>
<comment type="caution">
    <text evidence="4">The sequence shown here is derived from an EMBL/GenBank/DDBJ whole genome shotgun (WGS) entry which is preliminary data.</text>
</comment>
<dbReference type="NCBIfam" id="NF033542">
    <property type="entry name" value="transpos_IS110"/>
    <property type="match status" value="1"/>
</dbReference>
<dbReference type="Proteomes" id="UP001595453">
    <property type="component" value="Unassembled WGS sequence"/>
</dbReference>
<dbReference type="Pfam" id="PF02371">
    <property type="entry name" value="Transposase_20"/>
    <property type="match status" value="1"/>
</dbReference>
<protein>
    <submittedName>
        <fullName evidence="4">IS110 family transposase</fullName>
    </submittedName>
</protein>